<evidence type="ECO:0000256" key="2">
    <source>
        <dbReference type="ARBA" id="ARBA00022833"/>
    </source>
</evidence>
<dbReference type="GO" id="GO:0003684">
    <property type="term" value="F:damaged DNA binding"/>
    <property type="evidence" value="ECO:0007669"/>
    <property type="project" value="InterPro"/>
</dbReference>
<evidence type="ECO:0000313" key="6">
    <source>
        <dbReference type="Proteomes" id="UP000243579"/>
    </source>
</evidence>
<dbReference type="InterPro" id="IPR000465">
    <property type="entry name" value="XPA/RAD14"/>
</dbReference>
<comment type="caution">
    <text evidence="5">The sequence shown here is derived from an EMBL/GenBank/DDBJ whole genome shotgun (WGS) entry which is preliminary data.</text>
</comment>
<dbReference type="PANTHER" id="PTHR10142">
    <property type="entry name" value="DNA REPAIR PROTEIN COMPLEMENTING XP-A CELLS"/>
    <property type="match status" value="1"/>
</dbReference>
<feature type="domain" description="XPA C-terminal" evidence="4">
    <location>
        <begin position="42"/>
        <end position="85"/>
    </location>
</feature>
<dbReference type="Proteomes" id="UP000243579">
    <property type="component" value="Unassembled WGS sequence"/>
</dbReference>
<accession>A0A1V9ZIP4</accession>
<evidence type="ECO:0000256" key="3">
    <source>
        <dbReference type="ARBA" id="ARBA00023242"/>
    </source>
</evidence>
<dbReference type="InterPro" id="IPR009061">
    <property type="entry name" value="DNA-bd_dom_put_sf"/>
</dbReference>
<evidence type="ECO:0000313" key="5">
    <source>
        <dbReference type="EMBL" id="OQR97862.1"/>
    </source>
</evidence>
<dbReference type="EMBL" id="JNBR01000095">
    <property type="protein sequence ID" value="OQR97862.1"/>
    <property type="molecule type" value="Genomic_DNA"/>
</dbReference>
<gene>
    <name evidence="5" type="ORF">ACHHYP_09887</name>
</gene>
<dbReference type="Pfam" id="PF05181">
    <property type="entry name" value="XPA_C"/>
    <property type="match status" value="1"/>
</dbReference>
<dbReference type="GO" id="GO:0006284">
    <property type="term" value="P:base-excision repair"/>
    <property type="evidence" value="ECO:0007669"/>
    <property type="project" value="TreeGrafter"/>
</dbReference>
<dbReference type="PANTHER" id="PTHR10142:SF0">
    <property type="entry name" value="DNA REPAIR PROTEIN COMPLEMENTING XP-A CELLS"/>
    <property type="match status" value="1"/>
</dbReference>
<dbReference type="InterPro" id="IPR037129">
    <property type="entry name" value="XPA_sf"/>
</dbReference>
<dbReference type="GO" id="GO:0000715">
    <property type="term" value="P:nucleotide-excision repair, DNA damage recognition"/>
    <property type="evidence" value="ECO:0007669"/>
    <property type="project" value="TreeGrafter"/>
</dbReference>
<keyword evidence="6" id="KW-1185">Reference proteome</keyword>
<evidence type="ECO:0000256" key="1">
    <source>
        <dbReference type="ARBA" id="ARBA00004123"/>
    </source>
</evidence>
<dbReference type="SUPFAM" id="SSF46955">
    <property type="entry name" value="Putative DNA-binding domain"/>
    <property type="match status" value="1"/>
</dbReference>
<dbReference type="Gene3D" id="3.90.530.10">
    <property type="entry name" value="XPA C-terminal domain"/>
    <property type="match status" value="1"/>
</dbReference>
<name>A0A1V9ZIP4_ACHHY</name>
<dbReference type="GO" id="GO:1901255">
    <property type="term" value="P:nucleotide-excision repair involved in interstrand cross-link repair"/>
    <property type="evidence" value="ECO:0007669"/>
    <property type="project" value="TreeGrafter"/>
</dbReference>
<dbReference type="OrthoDB" id="5368863at2759"/>
<comment type="subcellular location">
    <subcellularLocation>
        <location evidence="1">Nucleus</location>
    </subcellularLocation>
</comment>
<dbReference type="STRING" id="1202772.A0A1V9ZIP4"/>
<dbReference type="AlphaFoldDB" id="A0A1V9ZIP4"/>
<proteinExistence type="predicted"/>
<protein>
    <recommendedName>
        <fullName evidence="4">XPA C-terminal domain-containing protein</fullName>
    </recommendedName>
</protein>
<dbReference type="GO" id="GO:0000110">
    <property type="term" value="C:nucleotide-excision repair factor 1 complex"/>
    <property type="evidence" value="ECO:0007669"/>
    <property type="project" value="TreeGrafter"/>
</dbReference>
<reference evidence="5 6" key="1">
    <citation type="journal article" date="2014" name="Genome Biol. Evol.">
        <title>The secreted proteins of Achlya hypogyna and Thraustotheca clavata identify the ancestral oomycete secretome and reveal gene acquisitions by horizontal gene transfer.</title>
        <authorList>
            <person name="Misner I."/>
            <person name="Blouin N."/>
            <person name="Leonard G."/>
            <person name="Richards T.A."/>
            <person name="Lane C.E."/>
        </authorList>
    </citation>
    <scope>NUCLEOTIDE SEQUENCE [LARGE SCALE GENOMIC DNA]</scope>
    <source>
        <strain evidence="5 6">ATCC 48635</strain>
    </source>
</reference>
<keyword evidence="3" id="KW-0539">Nucleus</keyword>
<dbReference type="GO" id="GO:0070914">
    <property type="term" value="P:UV-damage excision repair"/>
    <property type="evidence" value="ECO:0007669"/>
    <property type="project" value="TreeGrafter"/>
</dbReference>
<organism evidence="5 6">
    <name type="scientific">Achlya hypogyna</name>
    <name type="common">Oomycete</name>
    <name type="synonym">Protoachlya hypogyna</name>
    <dbReference type="NCBI Taxonomy" id="1202772"/>
    <lineage>
        <taxon>Eukaryota</taxon>
        <taxon>Sar</taxon>
        <taxon>Stramenopiles</taxon>
        <taxon>Oomycota</taxon>
        <taxon>Saprolegniomycetes</taxon>
        <taxon>Saprolegniales</taxon>
        <taxon>Achlyaceae</taxon>
        <taxon>Achlya</taxon>
    </lineage>
</organism>
<dbReference type="InterPro" id="IPR022656">
    <property type="entry name" value="XPA_C"/>
</dbReference>
<sequence>MADGAAPPSCESCLLDLPCDETFLSTFGLHVCRSCRFEGSAYALLTKDAAKKRFLLPDSIFEDLPCLRRPNPKNERFAPLKLYLTQTCEAKCIDIFGSLEKMLLEKEEREKKRFEKAVSRTKSVVAGYGKRKANMSSLTGAEPAKKVVKEAEPEHEHVYDKQVEKGDGLWVKSCSCGLSVTFHKL</sequence>
<evidence type="ECO:0000259" key="4">
    <source>
        <dbReference type="Pfam" id="PF05181"/>
    </source>
</evidence>
<keyword evidence="2" id="KW-0862">Zinc</keyword>